<dbReference type="InterPro" id="IPR011992">
    <property type="entry name" value="EF-hand-dom_pair"/>
</dbReference>
<dbReference type="CDD" id="cd00051">
    <property type="entry name" value="EFh"/>
    <property type="match status" value="1"/>
</dbReference>
<dbReference type="PROSITE" id="PS00018">
    <property type="entry name" value="EF_HAND_1"/>
    <property type="match status" value="2"/>
</dbReference>
<evidence type="ECO:0000259" key="2">
    <source>
        <dbReference type="PROSITE" id="PS50222"/>
    </source>
</evidence>
<feature type="domain" description="EF-hand" evidence="2">
    <location>
        <begin position="79"/>
        <end position="114"/>
    </location>
</feature>
<reference evidence="3 4" key="1">
    <citation type="submission" date="2024-02" db="EMBL/GenBank/DDBJ databases">
        <authorList>
            <person name="Chen Y."/>
            <person name="Shah S."/>
            <person name="Dougan E. K."/>
            <person name="Thang M."/>
            <person name="Chan C."/>
        </authorList>
    </citation>
    <scope>NUCLEOTIDE SEQUENCE [LARGE SCALE GENOMIC DNA]</scope>
</reference>
<dbReference type="SMART" id="SM00054">
    <property type="entry name" value="EFh"/>
    <property type="match status" value="2"/>
</dbReference>
<dbReference type="Proteomes" id="UP001642484">
    <property type="component" value="Unassembled WGS sequence"/>
</dbReference>
<sequence length="296" mass="33918">MEDPSAAKRGKRAQELLRDAERVYDPKQERQWEKKYKFFSEIKMKAAYRTFARARHDPFNKDPAWGKSVLSQFANYCTTNGVKFEDIFHHIDINGDHSLSRPEIKHALHRVLPSLSDSEVITIFDVIDEDRSGAVSVQEFISAMDSGRSAKFTKESIGRHRNPTHRMKRFPPACPDGWEHLKDADTVQGTRYERVGTGRSFLDMCEQETSDCLERLSNTLINTPRALRHHAHTPRYHYFGGGADTDRFHKHAKLGMHGTPASPREVELPDPGGPELRPGYLCDVKASRWLRPHTRG</sequence>
<keyword evidence="1" id="KW-0106">Calcium</keyword>
<evidence type="ECO:0000256" key="1">
    <source>
        <dbReference type="ARBA" id="ARBA00022837"/>
    </source>
</evidence>
<dbReference type="Gene3D" id="1.10.238.10">
    <property type="entry name" value="EF-hand"/>
    <property type="match status" value="1"/>
</dbReference>
<gene>
    <name evidence="3" type="ORF">CCMP2556_LOCUS17138</name>
</gene>
<dbReference type="EMBL" id="CAXAMN010009391">
    <property type="protein sequence ID" value="CAK9028505.1"/>
    <property type="molecule type" value="Genomic_DNA"/>
</dbReference>
<organism evidence="3 4">
    <name type="scientific">Durusdinium trenchii</name>
    <dbReference type="NCBI Taxonomy" id="1381693"/>
    <lineage>
        <taxon>Eukaryota</taxon>
        <taxon>Sar</taxon>
        <taxon>Alveolata</taxon>
        <taxon>Dinophyceae</taxon>
        <taxon>Suessiales</taxon>
        <taxon>Symbiodiniaceae</taxon>
        <taxon>Durusdinium</taxon>
    </lineage>
</organism>
<keyword evidence="4" id="KW-1185">Reference proteome</keyword>
<dbReference type="SUPFAM" id="SSF47473">
    <property type="entry name" value="EF-hand"/>
    <property type="match status" value="1"/>
</dbReference>
<proteinExistence type="predicted"/>
<dbReference type="Pfam" id="PF13499">
    <property type="entry name" value="EF-hand_7"/>
    <property type="match status" value="1"/>
</dbReference>
<comment type="caution">
    <text evidence="3">The sequence shown here is derived from an EMBL/GenBank/DDBJ whole genome shotgun (WGS) entry which is preliminary data.</text>
</comment>
<protein>
    <recommendedName>
        <fullName evidence="2">EF-hand domain-containing protein</fullName>
    </recommendedName>
</protein>
<evidence type="ECO:0000313" key="4">
    <source>
        <dbReference type="Proteomes" id="UP001642484"/>
    </source>
</evidence>
<evidence type="ECO:0000313" key="3">
    <source>
        <dbReference type="EMBL" id="CAK9028505.1"/>
    </source>
</evidence>
<dbReference type="PROSITE" id="PS50222">
    <property type="entry name" value="EF_HAND_2"/>
    <property type="match status" value="2"/>
</dbReference>
<accession>A0ABP0KQJ7</accession>
<name>A0ABP0KQJ7_9DINO</name>
<feature type="domain" description="EF-hand" evidence="2">
    <location>
        <begin position="115"/>
        <end position="150"/>
    </location>
</feature>
<dbReference type="InterPro" id="IPR018247">
    <property type="entry name" value="EF_Hand_1_Ca_BS"/>
</dbReference>
<dbReference type="InterPro" id="IPR002048">
    <property type="entry name" value="EF_hand_dom"/>
</dbReference>